<reference evidence="8 9" key="1">
    <citation type="journal article" date="2013" name="Genome Announc.">
        <title>Genome Sequence of the Obligate Gammaproteobacterial Methanotroph Methylomicrobium album Strain BG8.</title>
        <authorList>
            <person name="Kits K.D."/>
            <person name="Kalyuzhnaya M.G."/>
            <person name="Klotz M.G."/>
            <person name="Jetten M.S."/>
            <person name="Op den Camp H.J."/>
            <person name="Vuilleumier S."/>
            <person name="Bringel F."/>
            <person name="Dispirito A.A."/>
            <person name="Murrell J.C."/>
            <person name="Bruce D."/>
            <person name="Cheng J.F."/>
            <person name="Copeland A."/>
            <person name="Goodwin L."/>
            <person name="Hauser L."/>
            <person name="Lajus A."/>
            <person name="Land M.L."/>
            <person name="Lapidus A."/>
            <person name="Lucas S."/>
            <person name="Medigue C."/>
            <person name="Pitluck S."/>
            <person name="Woyke T."/>
            <person name="Zeytun A."/>
            <person name="Stein L.Y."/>
        </authorList>
    </citation>
    <scope>NUCLEOTIDE SEQUENCE [LARGE SCALE GENOMIC DNA]</scope>
    <source>
        <strain evidence="8 9">BG8</strain>
    </source>
</reference>
<feature type="transmembrane region" description="Helical" evidence="6">
    <location>
        <begin position="242"/>
        <end position="259"/>
    </location>
</feature>
<dbReference type="PROSITE" id="PS50850">
    <property type="entry name" value="MFS"/>
    <property type="match status" value="1"/>
</dbReference>
<feature type="transmembrane region" description="Helical" evidence="6">
    <location>
        <begin position="176"/>
        <end position="196"/>
    </location>
</feature>
<dbReference type="Gene3D" id="1.20.1250.20">
    <property type="entry name" value="MFS general substrate transporter like domains"/>
    <property type="match status" value="2"/>
</dbReference>
<evidence type="ECO:0000313" key="8">
    <source>
        <dbReference type="EMBL" id="EIC31605.1"/>
    </source>
</evidence>
<evidence type="ECO:0000256" key="3">
    <source>
        <dbReference type="ARBA" id="ARBA00022692"/>
    </source>
</evidence>
<dbReference type="InterPro" id="IPR036259">
    <property type="entry name" value="MFS_trans_sf"/>
</dbReference>
<feature type="domain" description="Major facilitator superfamily (MFS) profile" evidence="7">
    <location>
        <begin position="16"/>
        <end position="423"/>
    </location>
</feature>
<comment type="subcellular location">
    <subcellularLocation>
        <location evidence="1">Membrane</location>
        <topology evidence="1">Multi-pass membrane protein</topology>
    </subcellularLocation>
</comment>
<name>H8GJS6_METAL</name>
<feature type="transmembrane region" description="Helical" evidence="6">
    <location>
        <begin position="106"/>
        <end position="128"/>
    </location>
</feature>
<feature type="transmembrane region" description="Helical" evidence="6">
    <location>
        <begin position="399"/>
        <end position="419"/>
    </location>
</feature>
<dbReference type="CDD" id="cd17319">
    <property type="entry name" value="MFS_ExuT_GudP_like"/>
    <property type="match status" value="1"/>
</dbReference>
<dbReference type="InterPro" id="IPR011701">
    <property type="entry name" value="MFS"/>
</dbReference>
<dbReference type="RefSeq" id="WP_005375074.1">
    <property type="nucleotide sequence ID" value="NZ_CM001475.1"/>
</dbReference>
<dbReference type="AlphaFoldDB" id="H8GJS6"/>
<keyword evidence="5 6" id="KW-0472">Membrane</keyword>
<protein>
    <submittedName>
        <fullName evidence="8">Sugar phosphate permease</fullName>
    </submittedName>
</protein>
<evidence type="ECO:0000256" key="1">
    <source>
        <dbReference type="ARBA" id="ARBA00004141"/>
    </source>
</evidence>
<evidence type="ECO:0000313" key="9">
    <source>
        <dbReference type="Proteomes" id="UP000005090"/>
    </source>
</evidence>
<feature type="transmembrane region" description="Helical" evidence="6">
    <location>
        <begin position="310"/>
        <end position="328"/>
    </location>
</feature>
<sequence length="439" mass="48019">MPINENQLYRKLAWRLLPPLYIIYILAYLDRMCVGFAQLQMKDALQFSDTVYGFGAGIFFVGYMLFEIPSNLILEKVGAKLWLTRIMITWGLICCAMVFIETPQGFYILRFLLGLAEAGSFPGMILYFSYWFPAPVRAKYGALLITATAASGVLGAPLAGLLLGIDGAFGLQGWQWLFLAEGAPSVLFGFVLYFWLTDRPAEAGWLNGEEKAWLERTLAAERETAPHPHAADLKQALRHPKVWLLALIYFAVVINYYSISLWLPQLIKSWAGLDNVRTALLTGLPYLAAVIAMVIVGAHSDRTRERRWHIVICAWIAAAAFALSPYLASPVWAIAAIAIAAAGVWSTLAPFWTLPHRLLKEGPAKASGLALINSIGNLGGFAGPYVIAWLKTATGDFKLALPLLAATMASGVLLIFVAVKPEEEAPSPGPIGNGCRIDS</sequence>
<dbReference type="GO" id="GO:0016020">
    <property type="term" value="C:membrane"/>
    <property type="evidence" value="ECO:0007669"/>
    <property type="project" value="UniProtKB-SubCell"/>
</dbReference>
<feature type="transmembrane region" description="Helical" evidence="6">
    <location>
        <begin position="334"/>
        <end position="354"/>
    </location>
</feature>
<proteinExistence type="predicted"/>
<gene>
    <name evidence="8" type="ORF">Metal_3979</name>
</gene>
<dbReference type="Pfam" id="PF07690">
    <property type="entry name" value="MFS_1"/>
    <property type="match status" value="1"/>
</dbReference>
<evidence type="ECO:0000256" key="5">
    <source>
        <dbReference type="ARBA" id="ARBA00023136"/>
    </source>
</evidence>
<keyword evidence="9" id="KW-1185">Reference proteome</keyword>
<dbReference type="eggNOG" id="COG2271">
    <property type="taxonomic scope" value="Bacteria"/>
</dbReference>
<dbReference type="GO" id="GO:0022857">
    <property type="term" value="F:transmembrane transporter activity"/>
    <property type="evidence" value="ECO:0007669"/>
    <property type="project" value="InterPro"/>
</dbReference>
<feature type="transmembrane region" description="Helical" evidence="6">
    <location>
        <begin position="140"/>
        <end position="164"/>
    </location>
</feature>
<feature type="transmembrane region" description="Helical" evidence="6">
    <location>
        <begin position="279"/>
        <end position="298"/>
    </location>
</feature>
<evidence type="ECO:0000256" key="2">
    <source>
        <dbReference type="ARBA" id="ARBA00022448"/>
    </source>
</evidence>
<evidence type="ECO:0000256" key="6">
    <source>
        <dbReference type="SAM" id="Phobius"/>
    </source>
</evidence>
<accession>H8GJS6</accession>
<dbReference type="FunFam" id="1.20.1250.20:FF:000018">
    <property type="entry name" value="MFS transporter permease"/>
    <property type="match status" value="1"/>
</dbReference>
<keyword evidence="3 6" id="KW-0812">Transmembrane</keyword>
<feature type="transmembrane region" description="Helical" evidence="6">
    <location>
        <begin position="50"/>
        <end position="69"/>
    </location>
</feature>
<dbReference type="EMBL" id="CM001475">
    <property type="protein sequence ID" value="EIC31605.1"/>
    <property type="molecule type" value="Genomic_DNA"/>
</dbReference>
<dbReference type="SUPFAM" id="SSF103473">
    <property type="entry name" value="MFS general substrate transporter"/>
    <property type="match status" value="1"/>
</dbReference>
<feature type="transmembrane region" description="Helical" evidence="6">
    <location>
        <begin position="366"/>
        <end position="387"/>
    </location>
</feature>
<feature type="transmembrane region" description="Helical" evidence="6">
    <location>
        <begin position="81"/>
        <end position="100"/>
    </location>
</feature>
<feature type="transmembrane region" description="Helical" evidence="6">
    <location>
        <begin position="12"/>
        <end position="30"/>
    </location>
</feature>
<evidence type="ECO:0000259" key="7">
    <source>
        <dbReference type="PROSITE" id="PS50850"/>
    </source>
</evidence>
<dbReference type="PANTHER" id="PTHR43791">
    <property type="entry name" value="PERMEASE-RELATED"/>
    <property type="match status" value="1"/>
</dbReference>
<dbReference type="InterPro" id="IPR020846">
    <property type="entry name" value="MFS_dom"/>
</dbReference>
<dbReference type="Proteomes" id="UP000005090">
    <property type="component" value="Chromosome"/>
</dbReference>
<keyword evidence="4 6" id="KW-1133">Transmembrane helix</keyword>
<dbReference type="STRING" id="686340.Metal_3979"/>
<organism evidence="8 9">
    <name type="scientific">Methylomicrobium album BG8</name>
    <dbReference type="NCBI Taxonomy" id="686340"/>
    <lineage>
        <taxon>Bacteria</taxon>
        <taxon>Pseudomonadati</taxon>
        <taxon>Pseudomonadota</taxon>
        <taxon>Gammaproteobacteria</taxon>
        <taxon>Methylococcales</taxon>
        <taxon>Methylococcaceae</taxon>
        <taxon>Methylomicrobium</taxon>
    </lineage>
</organism>
<dbReference type="HOGENOM" id="CLU_001265_0_0_6"/>
<dbReference type="PANTHER" id="PTHR43791:SF36">
    <property type="entry name" value="TRANSPORTER, PUTATIVE (AFU_ORTHOLOGUE AFUA_6G08340)-RELATED"/>
    <property type="match status" value="1"/>
</dbReference>
<evidence type="ECO:0000256" key="4">
    <source>
        <dbReference type="ARBA" id="ARBA00022989"/>
    </source>
</evidence>
<keyword evidence="2" id="KW-0813">Transport</keyword>